<organism evidence="1 2">
    <name type="scientific">Faecalibacterium prausnitzii M21/2</name>
    <dbReference type="NCBI Taxonomy" id="411485"/>
    <lineage>
        <taxon>Bacteria</taxon>
        <taxon>Bacillati</taxon>
        <taxon>Bacillota</taxon>
        <taxon>Clostridia</taxon>
        <taxon>Eubacteriales</taxon>
        <taxon>Oscillospiraceae</taxon>
        <taxon>Faecalibacterium</taxon>
    </lineage>
</organism>
<comment type="caution">
    <text evidence="1">The sequence shown here is derived from an EMBL/GenBank/DDBJ whole genome shotgun (WGS) entry which is preliminary data.</text>
</comment>
<gene>
    <name evidence="1" type="ORF">FAEPRAM212_02353</name>
</gene>
<dbReference type="Proteomes" id="UP000005945">
    <property type="component" value="Unassembled WGS sequence"/>
</dbReference>
<name>A8SDW7_9FIRM</name>
<protein>
    <submittedName>
        <fullName evidence="1">Uncharacterized protein</fullName>
    </submittedName>
</protein>
<accession>A8SDW7</accession>
<dbReference type="EMBL" id="ABED02000028">
    <property type="protein sequence ID" value="EDP21025.1"/>
    <property type="molecule type" value="Genomic_DNA"/>
</dbReference>
<sequence length="59" mass="6820">MLFKNANADKNQKRKIHVNGAGMITLLNRFHFHEKYRMEKKASGRNAIHNKLSELNSPA</sequence>
<dbReference type="HOGENOM" id="CLU_2953682_0_0_9"/>
<proteinExistence type="predicted"/>
<reference evidence="1 2" key="2">
    <citation type="submission" date="2007-09" db="EMBL/GenBank/DDBJ databases">
        <authorList>
            <person name="Fulton L."/>
            <person name="Clifton S."/>
            <person name="Fulton B."/>
            <person name="Xu J."/>
            <person name="Minx P."/>
            <person name="Pepin K.H."/>
            <person name="Johnson M."/>
            <person name="Thiruvilangam P."/>
            <person name="Bhonagiri V."/>
            <person name="Nash W.E."/>
            <person name="Mardis E.R."/>
            <person name="Wilson R.K."/>
        </authorList>
    </citation>
    <scope>NUCLEOTIDE SEQUENCE [LARGE SCALE GENOMIC DNA]</scope>
    <source>
        <strain evidence="1 2">M21/2</strain>
    </source>
</reference>
<dbReference type="AlphaFoldDB" id="A8SDW7"/>
<evidence type="ECO:0000313" key="1">
    <source>
        <dbReference type="EMBL" id="EDP21025.1"/>
    </source>
</evidence>
<reference evidence="1 2" key="1">
    <citation type="submission" date="2007-09" db="EMBL/GenBank/DDBJ databases">
        <title>Draft genome sequence of Faecalibacterium prausnitzii M21/2.</title>
        <authorList>
            <person name="Sudarsanam P."/>
            <person name="Ley R."/>
            <person name="Guruge J."/>
            <person name="Turnbaugh P.J."/>
            <person name="Mahowald M."/>
            <person name="Liep D."/>
            <person name="Gordon J."/>
        </authorList>
    </citation>
    <scope>NUCLEOTIDE SEQUENCE [LARGE SCALE GENOMIC DNA]</scope>
    <source>
        <strain evidence="1 2">M21/2</strain>
    </source>
</reference>
<evidence type="ECO:0000313" key="2">
    <source>
        <dbReference type="Proteomes" id="UP000005945"/>
    </source>
</evidence>